<protein>
    <recommendedName>
        <fullName evidence="14">SoxAX cytochrome complex subunit A</fullName>
        <ecNumber evidence="14">2.8.5.2</ecNumber>
    </recommendedName>
    <alternativeName>
        <fullName evidence="14">Protein SoxA</fullName>
    </alternativeName>
    <alternativeName>
        <fullName evidence="14">Sulfur oxidizing protein A</fullName>
    </alternativeName>
    <alternativeName>
        <fullName evidence="14">Thiosulfate-oxidizing multienzyme system protein SoxA</fullName>
    </alternativeName>
</protein>
<dbReference type="EMBL" id="PJRP01000001">
    <property type="protein sequence ID" value="PLQ01750.1"/>
    <property type="molecule type" value="Genomic_DNA"/>
</dbReference>
<dbReference type="GO" id="GO:0070069">
    <property type="term" value="C:cytochrome complex"/>
    <property type="evidence" value="ECO:0007669"/>
    <property type="project" value="InterPro"/>
</dbReference>
<evidence type="ECO:0000256" key="16">
    <source>
        <dbReference type="PIRSR" id="PIRSR038455-2"/>
    </source>
</evidence>
<dbReference type="InterPro" id="IPR009056">
    <property type="entry name" value="Cyt_c-like_dom"/>
</dbReference>
<evidence type="ECO:0000256" key="7">
    <source>
        <dbReference type="ARBA" id="ARBA00022729"/>
    </source>
</evidence>
<feature type="active site" description="Cysteine persulfide intermediate" evidence="15">
    <location>
        <position position="245"/>
    </location>
</feature>
<dbReference type="NCBIfam" id="TIGR04484">
    <property type="entry name" value="thiosulf_SoxA"/>
    <property type="match status" value="1"/>
</dbReference>
<gene>
    <name evidence="20" type="primary">soxA</name>
    <name evidence="20" type="ORF">CYJ10_00070</name>
</gene>
<keyword evidence="10 14" id="KW-0408">Iron</keyword>
<comment type="caution">
    <text evidence="20">The sequence shown here is derived from an EMBL/GenBank/DDBJ whole genome shotgun (WGS) entry which is preliminary data.</text>
</comment>
<evidence type="ECO:0000256" key="18">
    <source>
        <dbReference type="SAM" id="SignalP"/>
    </source>
</evidence>
<name>A0A2N5CHP0_9BURK</name>
<keyword evidence="6 14" id="KW-0479">Metal-binding</keyword>
<dbReference type="Proteomes" id="UP000234341">
    <property type="component" value="Unassembled WGS sequence"/>
</dbReference>
<dbReference type="GO" id="GO:0009055">
    <property type="term" value="F:electron transfer activity"/>
    <property type="evidence" value="ECO:0007669"/>
    <property type="project" value="InterPro"/>
</dbReference>
<evidence type="ECO:0000256" key="12">
    <source>
        <dbReference type="ARBA" id="ARBA00048077"/>
    </source>
</evidence>
<comment type="catalytic activity">
    <reaction evidence="13 14">
        <text>S-sulfanyl-L-cysteinyl-[SoxY protein] + thiosulfate + 2 Fe(III)-[cytochrome c] = S-(2-sulfodisulfanyl)-L-cysteinyl-[SoxY protein] + 2 Fe(II)-[cytochrome c] + 2 H(+)</text>
        <dbReference type="Rhea" id="RHEA:51224"/>
        <dbReference type="Rhea" id="RHEA-COMP:10350"/>
        <dbReference type="Rhea" id="RHEA-COMP:14399"/>
        <dbReference type="Rhea" id="RHEA-COMP:14689"/>
        <dbReference type="Rhea" id="RHEA-COMP:14690"/>
        <dbReference type="ChEBI" id="CHEBI:15378"/>
        <dbReference type="ChEBI" id="CHEBI:29033"/>
        <dbReference type="ChEBI" id="CHEBI:29034"/>
        <dbReference type="ChEBI" id="CHEBI:33542"/>
        <dbReference type="ChEBI" id="CHEBI:61963"/>
        <dbReference type="ChEBI" id="CHEBI:140664"/>
        <dbReference type="EC" id="2.8.5.2"/>
    </reaction>
</comment>
<dbReference type="GO" id="GO:0046872">
    <property type="term" value="F:metal ion binding"/>
    <property type="evidence" value="ECO:0007669"/>
    <property type="project" value="UniProtKB-KW"/>
</dbReference>
<dbReference type="AlphaFoldDB" id="A0A2N5CHP0"/>
<comment type="similarity">
    <text evidence="11 14">Belongs to the SoxA family.</text>
</comment>
<dbReference type="PIRSF" id="PIRSF038455">
    <property type="entry name" value="SoxA"/>
    <property type="match status" value="1"/>
</dbReference>
<evidence type="ECO:0000256" key="13">
    <source>
        <dbReference type="ARBA" id="ARBA00048423"/>
    </source>
</evidence>
<feature type="binding site" description="axial binding residue" evidence="17">
    <location>
        <position position="120"/>
    </location>
    <ligand>
        <name>heme c</name>
        <dbReference type="ChEBI" id="CHEBI:61717"/>
        <label>1</label>
    </ligand>
    <ligandPart>
        <name>Fe</name>
        <dbReference type="ChEBI" id="CHEBI:18248"/>
    </ligandPart>
</feature>
<dbReference type="InterPro" id="IPR036909">
    <property type="entry name" value="Cyt_c-like_dom_sf"/>
</dbReference>
<dbReference type="GO" id="GO:0019417">
    <property type="term" value="P:sulfur oxidation"/>
    <property type="evidence" value="ECO:0007669"/>
    <property type="project" value="InterPro"/>
</dbReference>
<evidence type="ECO:0000256" key="5">
    <source>
        <dbReference type="ARBA" id="ARBA00022679"/>
    </source>
</evidence>
<reference evidence="20 21" key="1">
    <citation type="submission" date="2017-12" db="EMBL/GenBank/DDBJ databases">
        <title>Genome sequence of the active heterotrophic nitrifier-denitrifier, Cupriavidus pauculus UM1.</title>
        <authorList>
            <person name="Putonti C."/>
            <person name="Castignetti D."/>
        </authorList>
    </citation>
    <scope>NUCLEOTIDE SEQUENCE [LARGE SCALE GENOMIC DNA]</scope>
    <source>
        <strain evidence="20 21">UM1</strain>
    </source>
</reference>
<dbReference type="GO" id="GO:0016740">
    <property type="term" value="F:transferase activity"/>
    <property type="evidence" value="ECO:0007669"/>
    <property type="project" value="UniProtKB-KW"/>
</dbReference>
<comment type="subunit">
    <text evidence="2 14">Heterodimer of SoxA and SoxX.</text>
</comment>
<comment type="subcellular location">
    <subcellularLocation>
        <location evidence="1 14">Periplasm</location>
    </subcellularLocation>
</comment>
<keyword evidence="5 14" id="KW-0808">Transferase</keyword>
<evidence type="ECO:0000256" key="8">
    <source>
        <dbReference type="ARBA" id="ARBA00022764"/>
    </source>
</evidence>
<keyword evidence="9 14" id="KW-0249">Electron transport</keyword>
<feature type="binding site" description="covalent" evidence="16">
    <location>
        <position position="196"/>
    </location>
    <ligand>
        <name>heme c</name>
        <dbReference type="ChEBI" id="CHEBI:61717"/>
        <label>2</label>
    </ligand>
</feature>
<evidence type="ECO:0000313" key="20">
    <source>
        <dbReference type="EMBL" id="PLQ01750.1"/>
    </source>
</evidence>
<evidence type="ECO:0000256" key="2">
    <source>
        <dbReference type="ARBA" id="ARBA00011530"/>
    </source>
</evidence>
<dbReference type="GO" id="GO:0042597">
    <property type="term" value="C:periplasmic space"/>
    <property type="evidence" value="ECO:0007669"/>
    <property type="project" value="UniProtKB-SubCell"/>
</dbReference>
<comment type="cofactor">
    <cofactor evidence="16">
        <name>heme</name>
        <dbReference type="ChEBI" id="CHEBI:30413"/>
    </cofactor>
    <text evidence="16">Binds 2 heme groups per subunit.</text>
</comment>
<dbReference type="GO" id="GO:0020037">
    <property type="term" value="F:heme binding"/>
    <property type="evidence" value="ECO:0007669"/>
    <property type="project" value="InterPro"/>
</dbReference>
<dbReference type="RefSeq" id="WP_101679561.1">
    <property type="nucleotide sequence ID" value="NZ_PJRP01000001.1"/>
</dbReference>
<keyword evidence="4 14" id="KW-0349">Heme</keyword>
<feature type="chain" id="PRO_5015001826" description="SoxAX cytochrome complex subunit A" evidence="18">
    <location>
        <begin position="39"/>
        <end position="284"/>
    </location>
</feature>
<dbReference type="EC" id="2.8.5.2" evidence="14"/>
<evidence type="ECO:0000256" key="17">
    <source>
        <dbReference type="PIRSR" id="PIRSR038455-3"/>
    </source>
</evidence>
<feature type="binding site" description="covalent" evidence="16">
    <location>
        <position position="193"/>
    </location>
    <ligand>
        <name>heme c</name>
        <dbReference type="ChEBI" id="CHEBI:61717"/>
        <label>2</label>
    </ligand>
</feature>
<evidence type="ECO:0000259" key="19">
    <source>
        <dbReference type="Pfam" id="PF21342"/>
    </source>
</evidence>
<feature type="domain" description="Cytochrome c" evidence="19">
    <location>
        <begin position="66"/>
        <end position="162"/>
    </location>
</feature>
<keyword evidence="8 14" id="KW-0574">Periplasm</keyword>
<feature type="binding site" evidence="16">
    <location>
        <position position="241"/>
    </location>
    <ligand>
        <name>substrate</name>
    </ligand>
</feature>
<keyword evidence="3 14" id="KW-0813">Transport</keyword>
<evidence type="ECO:0000256" key="3">
    <source>
        <dbReference type="ARBA" id="ARBA00022448"/>
    </source>
</evidence>
<sequence>MVTVRNIRRLRRTVAPALVALGAVAAAVTATLSGPALAQDNTAEEIAKYRQMLAEGNPAELWEAAGEELWKKPAGPKNASLEQCDLGKGPGVTKGAYAELPRYFKDANKVMDLEQRLAYCRVTLQGLTQEEATKNPFASQGKPSDIERLAAFLTGESRGVKMNVQLTHPEEKRVYALGQKMFFYRGGAYDFACATCHAVDGQRIRLQDLPNLMTQKGAQAAYTTWPAYRVSQGEVRTMQHRLYDCLRQQRFPEPAYGSDVITALTMFLAKNANGGTYDGPNMKR</sequence>
<evidence type="ECO:0000256" key="1">
    <source>
        <dbReference type="ARBA" id="ARBA00004418"/>
    </source>
</evidence>
<feature type="binding site" description="axial binding residue" evidence="17">
    <location>
        <position position="245"/>
    </location>
    <ligand>
        <name>heme c</name>
        <dbReference type="ChEBI" id="CHEBI:61717"/>
        <label>2</label>
    </ligand>
    <ligandPart>
        <name>Fe</name>
        <dbReference type="ChEBI" id="CHEBI:18248"/>
    </ligandPart>
</feature>
<dbReference type="STRING" id="82633.GCA_000974605_05736"/>
<dbReference type="OrthoDB" id="9808312at2"/>
<dbReference type="InterPro" id="IPR025710">
    <property type="entry name" value="SoxA"/>
</dbReference>
<evidence type="ECO:0000256" key="15">
    <source>
        <dbReference type="PIRSR" id="PIRSR038455-1"/>
    </source>
</evidence>
<keyword evidence="7 18" id="KW-0732">Signal</keyword>
<dbReference type="Gene3D" id="1.10.760.10">
    <property type="entry name" value="Cytochrome c-like domain"/>
    <property type="match status" value="2"/>
</dbReference>
<evidence type="ECO:0000256" key="14">
    <source>
        <dbReference type="PIRNR" id="PIRNR038455"/>
    </source>
</evidence>
<evidence type="ECO:0000256" key="10">
    <source>
        <dbReference type="ARBA" id="ARBA00023004"/>
    </source>
</evidence>
<feature type="signal peptide" evidence="18">
    <location>
        <begin position="1"/>
        <end position="38"/>
    </location>
</feature>
<accession>A0A2N5CHP0</accession>
<dbReference type="SUPFAM" id="SSF46626">
    <property type="entry name" value="Cytochrome c"/>
    <property type="match status" value="2"/>
</dbReference>
<evidence type="ECO:0000256" key="6">
    <source>
        <dbReference type="ARBA" id="ARBA00022723"/>
    </source>
</evidence>
<feature type="binding site" description="axial binding residue" evidence="17">
    <location>
        <position position="197"/>
    </location>
    <ligand>
        <name>heme c</name>
        <dbReference type="ChEBI" id="CHEBI:61717"/>
        <label>2</label>
    </ligand>
    <ligandPart>
        <name>Fe</name>
        <dbReference type="ChEBI" id="CHEBI:18248"/>
    </ligandPart>
</feature>
<dbReference type="Pfam" id="PF21342">
    <property type="entry name" value="SoxA-TsdA_cyt-c"/>
    <property type="match status" value="1"/>
</dbReference>
<dbReference type="GO" id="GO:0016669">
    <property type="term" value="F:oxidoreductase activity, acting on a sulfur group of donors, cytochrome as acceptor"/>
    <property type="evidence" value="ECO:0007669"/>
    <property type="project" value="InterPro"/>
</dbReference>
<evidence type="ECO:0000256" key="9">
    <source>
        <dbReference type="ARBA" id="ARBA00022982"/>
    </source>
</evidence>
<evidence type="ECO:0000313" key="21">
    <source>
        <dbReference type="Proteomes" id="UP000234341"/>
    </source>
</evidence>
<proteinExistence type="inferred from homology"/>
<evidence type="ECO:0000256" key="11">
    <source>
        <dbReference type="ARBA" id="ARBA00025746"/>
    </source>
</evidence>
<comment type="catalytic activity">
    <reaction evidence="12 14">
        <text>L-cysteinyl-[SoxY protein] + thiosulfate + 2 Fe(III)-[cytochrome c] = S-sulfosulfanyl-L-cysteinyl-[SoxY protein] + 2 Fe(II)-[cytochrome c] + 2 H(+)</text>
        <dbReference type="Rhea" id="RHEA:56720"/>
        <dbReference type="Rhea" id="RHEA-COMP:10350"/>
        <dbReference type="Rhea" id="RHEA-COMP:14328"/>
        <dbReference type="Rhea" id="RHEA-COMP:14399"/>
        <dbReference type="Rhea" id="RHEA-COMP:14691"/>
        <dbReference type="ChEBI" id="CHEBI:15378"/>
        <dbReference type="ChEBI" id="CHEBI:29033"/>
        <dbReference type="ChEBI" id="CHEBI:29034"/>
        <dbReference type="ChEBI" id="CHEBI:29950"/>
        <dbReference type="ChEBI" id="CHEBI:33542"/>
        <dbReference type="ChEBI" id="CHEBI:139321"/>
        <dbReference type="EC" id="2.8.5.2"/>
    </reaction>
</comment>
<feature type="binding site" description="covalent" evidence="16">
    <location>
        <position position="84"/>
    </location>
    <ligand>
        <name>heme c</name>
        <dbReference type="ChEBI" id="CHEBI:61717"/>
        <label>1</label>
    </ligand>
</feature>
<organism evidence="20 21">
    <name type="scientific">Cupriavidus pauculus</name>
    <dbReference type="NCBI Taxonomy" id="82633"/>
    <lineage>
        <taxon>Bacteria</taxon>
        <taxon>Pseudomonadati</taxon>
        <taxon>Pseudomonadota</taxon>
        <taxon>Betaproteobacteria</taxon>
        <taxon>Burkholderiales</taxon>
        <taxon>Burkholderiaceae</taxon>
        <taxon>Cupriavidus</taxon>
    </lineage>
</organism>
<evidence type="ECO:0000256" key="4">
    <source>
        <dbReference type="ARBA" id="ARBA00022617"/>
    </source>
</evidence>